<dbReference type="AlphaFoldDB" id="A0A250VDY2"/>
<name>A0A250VDY2_STROL</name>
<evidence type="ECO:0008006" key="4">
    <source>
        <dbReference type="Google" id="ProtNLM"/>
    </source>
</evidence>
<evidence type="ECO:0000313" key="2">
    <source>
        <dbReference type="EMBL" id="GAX52413.1"/>
    </source>
</evidence>
<dbReference type="Proteomes" id="UP000217446">
    <property type="component" value="Unassembled WGS sequence"/>
</dbReference>
<evidence type="ECO:0000313" key="3">
    <source>
        <dbReference type="Proteomes" id="UP000217446"/>
    </source>
</evidence>
<accession>A0A250VDY2</accession>
<keyword evidence="1" id="KW-0732">Signal</keyword>
<sequence length="146" mass="15339">MARKRRIAATLAAASLLATAATILGSGTASAATSFHTVCRHLTSPSEWEAIAYDQDNHYVGLALFDQDPYGGNPGDALYATDSYADGWGVVAHLSTGRTASTLGHSAGYTAGPVTGDLPEGNHYTIWVEMEKDGIWISLPSCDAYS</sequence>
<proteinExistence type="predicted"/>
<comment type="caution">
    <text evidence="2">The sequence shown here is derived from an EMBL/GenBank/DDBJ whole genome shotgun (WGS) entry which is preliminary data.</text>
</comment>
<protein>
    <recommendedName>
        <fullName evidence="4">Secreted protein</fullName>
    </recommendedName>
</protein>
<feature type="signal peptide" evidence="1">
    <location>
        <begin position="1"/>
        <end position="31"/>
    </location>
</feature>
<reference evidence="3" key="1">
    <citation type="submission" date="2017-05" db="EMBL/GenBank/DDBJ databases">
        <title>Streptomyces olivochromogenes NBRC 3561 whole genome shotgun sequence.</title>
        <authorList>
            <person name="Dohra H."/>
            <person name="Kodani S."/>
        </authorList>
    </citation>
    <scope>NUCLEOTIDE SEQUENCE [LARGE SCALE GENOMIC DNA]</scope>
    <source>
        <strain evidence="3">NBRC 3561</strain>
    </source>
</reference>
<dbReference type="EMBL" id="BDQI01000007">
    <property type="protein sequence ID" value="GAX52413.1"/>
    <property type="molecule type" value="Genomic_DNA"/>
</dbReference>
<gene>
    <name evidence="2" type="ORF">SO3561_03929</name>
</gene>
<feature type="chain" id="PRO_5012513012" description="Secreted protein" evidence="1">
    <location>
        <begin position="32"/>
        <end position="146"/>
    </location>
</feature>
<evidence type="ECO:0000256" key="1">
    <source>
        <dbReference type="SAM" id="SignalP"/>
    </source>
</evidence>
<keyword evidence="3" id="KW-1185">Reference proteome</keyword>
<organism evidence="2 3">
    <name type="scientific">Streptomyces olivochromogenes</name>
    <dbReference type="NCBI Taxonomy" id="1963"/>
    <lineage>
        <taxon>Bacteria</taxon>
        <taxon>Bacillati</taxon>
        <taxon>Actinomycetota</taxon>
        <taxon>Actinomycetes</taxon>
        <taxon>Kitasatosporales</taxon>
        <taxon>Streptomycetaceae</taxon>
        <taxon>Streptomyces</taxon>
    </lineage>
</organism>